<name>A0A0D2LNN1_HYPSF</name>
<keyword evidence="3" id="KW-0963">Cytoplasm</keyword>
<keyword evidence="3" id="KW-0805">Transcription regulation</keyword>
<keyword evidence="3" id="KW-0234">DNA repair</keyword>
<feature type="domain" description="YEATS" evidence="4">
    <location>
        <begin position="8"/>
        <end position="175"/>
    </location>
</feature>
<proteinExistence type="inferred from homology"/>
<dbReference type="STRING" id="945553.A0A0D2LNN1"/>
<dbReference type="AlphaFoldDB" id="A0A0D2LNN1"/>
<dbReference type="Gene3D" id="2.60.40.1970">
    <property type="entry name" value="YEATS domain"/>
    <property type="match status" value="1"/>
</dbReference>
<keyword evidence="6" id="KW-1185">Reference proteome</keyword>
<dbReference type="InterPro" id="IPR055129">
    <property type="entry name" value="YEATS_dom"/>
</dbReference>
<dbReference type="InterPro" id="IPR038704">
    <property type="entry name" value="YEAST_sf"/>
</dbReference>
<dbReference type="OMA" id="EDHTHQW"/>
<keyword evidence="3" id="KW-0175">Coiled coil</keyword>
<dbReference type="Proteomes" id="UP000054270">
    <property type="component" value="Unassembled WGS sequence"/>
</dbReference>
<comment type="subcellular location">
    <subcellularLocation>
        <location evidence="3">Nucleus</location>
    </subcellularLocation>
    <subcellularLocation>
        <location evidence="3">Cytoplasm</location>
    </subcellularLocation>
</comment>
<keyword evidence="1 2" id="KW-0539">Nucleus</keyword>
<comment type="domain">
    <text evidence="3">The coiled-coil domain is required for assembly into the NuA4 complex.</text>
</comment>
<evidence type="ECO:0000313" key="5">
    <source>
        <dbReference type="EMBL" id="KJA29662.1"/>
    </source>
</evidence>
<dbReference type="PROSITE" id="PS51037">
    <property type="entry name" value="YEATS"/>
    <property type="match status" value="1"/>
</dbReference>
<dbReference type="Pfam" id="PF03366">
    <property type="entry name" value="YEATS"/>
    <property type="match status" value="1"/>
</dbReference>
<evidence type="ECO:0000256" key="3">
    <source>
        <dbReference type="RuleBase" id="RU367117"/>
    </source>
</evidence>
<dbReference type="PANTHER" id="PTHR23195">
    <property type="entry name" value="YEATS DOMAIN"/>
    <property type="match status" value="1"/>
</dbReference>
<dbReference type="OrthoDB" id="16041at2759"/>
<dbReference type="CDD" id="cd16908">
    <property type="entry name" value="YEATS_Yaf9_like"/>
    <property type="match status" value="1"/>
</dbReference>
<keyword evidence="3" id="KW-0227">DNA damage</keyword>
<comment type="function">
    <text evidence="3">Component of the SWR1 complex which mediates the ATP-dependent exchange of histone H2A for an H2A variant leading to transcriptional regulation of selected genes by chromatin remodeling. Component of the NuA4 histone acetyltransferase complex which is involved in transcriptional activation of selected genes principally by acetylation of nucleosomal histones H4 and H2A. The NuA4 complex is also involved in DNA repair. Yaf9 may also be required for viability in conditions in which the structural integrity of the spindle is compromised.</text>
</comment>
<keyword evidence="3" id="KW-0010">Activator</keyword>
<keyword evidence="3" id="KW-0156">Chromatin regulator</keyword>
<evidence type="ECO:0000259" key="4">
    <source>
        <dbReference type="PROSITE" id="PS51037"/>
    </source>
</evidence>
<reference evidence="6" key="1">
    <citation type="submission" date="2014-04" db="EMBL/GenBank/DDBJ databases">
        <title>Evolutionary Origins and Diversification of the Mycorrhizal Mutualists.</title>
        <authorList>
            <consortium name="DOE Joint Genome Institute"/>
            <consortium name="Mycorrhizal Genomics Consortium"/>
            <person name="Kohler A."/>
            <person name="Kuo A."/>
            <person name="Nagy L.G."/>
            <person name="Floudas D."/>
            <person name="Copeland A."/>
            <person name="Barry K.W."/>
            <person name="Cichocki N."/>
            <person name="Veneault-Fourrey C."/>
            <person name="LaButti K."/>
            <person name="Lindquist E.A."/>
            <person name="Lipzen A."/>
            <person name="Lundell T."/>
            <person name="Morin E."/>
            <person name="Murat C."/>
            <person name="Riley R."/>
            <person name="Ohm R."/>
            <person name="Sun H."/>
            <person name="Tunlid A."/>
            <person name="Henrissat B."/>
            <person name="Grigoriev I.V."/>
            <person name="Hibbett D.S."/>
            <person name="Martin F."/>
        </authorList>
    </citation>
    <scope>NUCLEOTIDE SEQUENCE [LARGE SCALE GENOMIC DNA]</scope>
    <source>
        <strain evidence="6">FD-334 SS-4</strain>
    </source>
</reference>
<sequence length="257" mass="29260">MANAERVRVRGVSIHRPFIYGNTATVLTPRERDASTSPDHTHRWTVAVRSAASAPDADVVGGADDLSYFIKRVTFKLHDTYTNPSRNIDKPPFELTETGWGEFEIQIRITFVPESGEKAIAFYHHLKLHPWTLSGEPEIPPLDVAMKMGPVHAWQYDEIVFHDPYQNFLTLLTAHPPTPLPKAKKRPVPYHLAHPGSFEAAKGGTPEFNQEMEKEELVRIEEARKAVVAEQNKWHTMLIEKEKEKERLQKEVDALSL</sequence>
<keyword evidence="3" id="KW-0804">Transcription</keyword>
<evidence type="ECO:0000256" key="1">
    <source>
        <dbReference type="ARBA" id="ARBA00023242"/>
    </source>
</evidence>
<dbReference type="GO" id="GO:0000812">
    <property type="term" value="C:Swr1 complex"/>
    <property type="evidence" value="ECO:0007669"/>
    <property type="project" value="UniProtKB-UniRule"/>
</dbReference>
<dbReference type="GO" id="GO:0006325">
    <property type="term" value="P:chromatin organization"/>
    <property type="evidence" value="ECO:0007669"/>
    <property type="project" value="UniProtKB-KW"/>
</dbReference>
<dbReference type="GO" id="GO:0006281">
    <property type="term" value="P:DNA repair"/>
    <property type="evidence" value="ECO:0007669"/>
    <property type="project" value="UniProtKB-UniRule"/>
</dbReference>
<dbReference type="InterPro" id="IPR005033">
    <property type="entry name" value="YEATS"/>
</dbReference>
<evidence type="ECO:0000256" key="2">
    <source>
        <dbReference type="PROSITE-ProRule" id="PRU00376"/>
    </source>
</evidence>
<comment type="subunit">
    <text evidence="3">Component of the SWR1 chromatin-remodeling complex and of the NuA4 histone acetyltransferase complex.</text>
</comment>
<organism evidence="5 6">
    <name type="scientific">Hypholoma sublateritium (strain FD-334 SS-4)</name>
    <dbReference type="NCBI Taxonomy" id="945553"/>
    <lineage>
        <taxon>Eukaryota</taxon>
        <taxon>Fungi</taxon>
        <taxon>Dikarya</taxon>
        <taxon>Basidiomycota</taxon>
        <taxon>Agaricomycotina</taxon>
        <taxon>Agaricomycetes</taxon>
        <taxon>Agaricomycetidae</taxon>
        <taxon>Agaricales</taxon>
        <taxon>Agaricineae</taxon>
        <taxon>Strophariaceae</taxon>
        <taxon>Hypholoma</taxon>
    </lineage>
</organism>
<gene>
    <name evidence="3" type="primary">YAF9</name>
    <name evidence="5" type="ORF">HYPSUDRAFT_73283</name>
</gene>
<comment type="similarity">
    <text evidence="3">Belongs to the YAF9 family.</text>
</comment>
<dbReference type="GO" id="GO:0006355">
    <property type="term" value="P:regulation of DNA-templated transcription"/>
    <property type="evidence" value="ECO:0007669"/>
    <property type="project" value="InterPro"/>
</dbReference>
<evidence type="ECO:0000313" key="6">
    <source>
        <dbReference type="Proteomes" id="UP000054270"/>
    </source>
</evidence>
<dbReference type="GO" id="GO:0005737">
    <property type="term" value="C:cytoplasm"/>
    <property type="evidence" value="ECO:0007669"/>
    <property type="project" value="UniProtKB-SubCell"/>
</dbReference>
<protein>
    <recommendedName>
        <fullName evidence="3">Protein AF-9 homolog</fullName>
    </recommendedName>
</protein>
<accession>A0A0D2LNN1</accession>
<dbReference type="EMBL" id="KN817518">
    <property type="protein sequence ID" value="KJA29662.1"/>
    <property type="molecule type" value="Genomic_DNA"/>
</dbReference>